<dbReference type="PRINTS" id="PR00503">
    <property type="entry name" value="BROMODOMAIN"/>
</dbReference>
<dbReference type="SUPFAM" id="SSF63748">
    <property type="entry name" value="Tudor/PWWP/MBT"/>
    <property type="match status" value="1"/>
</dbReference>
<dbReference type="InterPro" id="IPR000313">
    <property type="entry name" value="PWWP_dom"/>
</dbReference>
<feature type="domain" description="Bromo" evidence="15">
    <location>
        <begin position="579"/>
        <end position="649"/>
    </location>
</feature>
<keyword evidence="7" id="KW-0156">Chromatin regulator</keyword>
<feature type="domain" description="PWWP" evidence="17">
    <location>
        <begin position="928"/>
        <end position="1011"/>
    </location>
</feature>
<dbReference type="Pfam" id="PF13832">
    <property type="entry name" value="zf-HC5HC2H_2"/>
    <property type="match status" value="1"/>
</dbReference>
<dbReference type="InterPro" id="IPR011011">
    <property type="entry name" value="Znf_FYVE_PHD"/>
</dbReference>
<dbReference type="Gene3D" id="3.30.40.10">
    <property type="entry name" value="Zinc/RING finger domain, C3HC4 (zinc finger)"/>
    <property type="match status" value="2"/>
</dbReference>
<dbReference type="SMART" id="SM00293">
    <property type="entry name" value="PWWP"/>
    <property type="match status" value="1"/>
</dbReference>
<feature type="region of interest" description="Disordered" evidence="14">
    <location>
        <begin position="1"/>
        <end position="24"/>
    </location>
</feature>
<dbReference type="Gene3D" id="2.30.30.140">
    <property type="match status" value="1"/>
</dbReference>
<evidence type="ECO:0000256" key="11">
    <source>
        <dbReference type="PROSITE-ProRule" id="PRU00035"/>
    </source>
</evidence>
<dbReference type="PROSITE" id="PS00633">
    <property type="entry name" value="BROMODOMAIN_1"/>
    <property type="match status" value="1"/>
</dbReference>
<evidence type="ECO:0000256" key="14">
    <source>
        <dbReference type="SAM" id="MobiDB-lite"/>
    </source>
</evidence>
<evidence type="ECO:0000256" key="7">
    <source>
        <dbReference type="ARBA" id="ARBA00022853"/>
    </source>
</evidence>
<dbReference type="FunFam" id="2.30.30.140:FF:000008">
    <property type="entry name" value="Bromodomain containing 1, isoform CRA_b"/>
    <property type="match status" value="1"/>
</dbReference>
<evidence type="ECO:0000256" key="12">
    <source>
        <dbReference type="PROSITE-ProRule" id="PRU00146"/>
    </source>
</evidence>
<dbReference type="PROSITE" id="PS51805">
    <property type="entry name" value="EPHD"/>
    <property type="match status" value="1"/>
</dbReference>
<organism evidence="19 20">
    <name type="scientific">Octodon degus</name>
    <name type="common">Degu</name>
    <name type="synonym">Sciurus degus</name>
    <dbReference type="NCBI Taxonomy" id="10160"/>
    <lineage>
        <taxon>Eukaryota</taxon>
        <taxon>Metazoa</taxon>
        <taxon>Chordata</taxon>
        <taxon>Craniata</taxon>
        <taxon>Vertebrata</taxon>
        <taxon>Euteleostomi</taxon>
        <taxon>Mammalia</taxon>
        <taxon>Eutheria</taxon>
        <taxon>Euarchontoglires</taxon>
        <taxon>Glires</taxon>
        <taxon>Rodentia</taxon>
        <taxon>Hystricomorpha</taxon>
        <taxon>Octodontidae</taxon>
        <taxon>Octodon</taxon>
    </lineage>
</organism>
<evidence type="ECO:0000256" key="3">
    <source>
        <dbReference type="ARBA" id="ARBA00022723"/>
    </source>
</evidence>
<dbReference type="RefSeq" id="XP_004642465.1">
    <property type="nucleotide sequence ID" value="XM_004642408.3"/>
</dbReference>
<feature type="region of interest" description="Disordered" evidence="14">
    <location>
        <begin position="71"/>
        <end position="118"/>
    </location>
</feature>
<evidence type="ECO:0000313" key="20">
    <source>
        <dbReference type="RefSeq" id="XP_004642465.1"/>
    </source>
</evidence>
<dbReference type="PROSITE" id="PS50016">
    <property type="entry name" value="ZF_PHD_2"/>
    <property type="match status" value="1"/>
</dbReference>
<evidence type="ECO:0000259" key="17">
    <source>
        <dbReference type="PROSITE" id="PS50812"/>
    </source>
</evidence>
<dbReference type="SMART" id="SM00297">
    <property type="entry name" value="BROMO"/>
    <property type="match status" value="1"/>
</dbReference>
<evidence type="ECO:0000256" key="10">
    <source>
        <dbReference type="ARBA" id="ARBA00023242"/>
    </source>
</evidence>
<keyword evidence="9 11" id="KW-0103">Bromodomain</keyword>
<dbReference type="GeneID" id="101568761"/>
<evidence type="ECO:0000256" key="4">
    <source>
        <dbReference type="ARBA" id="ARBA00022737"/>
    </source>
</evidence>
<name>A0A6P3FPI6_OCTDE</name>
<dbReference type="InterPro" id="IPR019787">
    <property type="entry name" value="Znf_PHD-finger"/>
</dbReference>
<feature type="domain" description="PHD-type" evidence="18">
    <location>
        <begin position="268"/>
        <end position="389"/>
    </location>
</feature>
<dbReference type="Pfam" id="PF00855">
    <property type="entry name" value="PWWP"/>
    <property type="match status" value="1"/>
</dbReference>
<dbReference type="Pfam" id="PF10513">
    <property type="entry name" value="EPL1"/>
    <property type="match status" value="1"/>
</dbReference>
<feature type="region of interest" description="Disordered" evidence="14">
    <location>
        <begin position="752"/>
        <end position="868"/>
    </location>
</feature>
<feature type="compositionally biased region" description="Basic residues" evidence="14">
    <location>
        <begin position="88"/>
        <end position="99"/>
    </location>
</feature>
<feature type="domain" description="PHD-type" evidence="16">
    <location>
        <begin position="214"/>
        <end position="264"/>
    </location>
</feature>
<feature type="compositionally biased region" description="Low complexity" evidence="14">
    <location>
        <begin position="851"/>
        <end position="868"/>
    </location>
</feature>
<protein>
    <submittedName>
        <fullName evidence="20">Bromodomain-containing protein 1 isoform X8</fullName>
    </submittedName>
</protein>
<evidence type="ECO:0000259" key="15">
    <source>
        <dbReference type="PROSITE" id="PS50014"/>
    </source>
</evidence>
<dbReference type="InterPro" id="IPR019786">
    <property type="entry name" value="Zinc_finger_PHD-type_CS"/>
</dbReference>
<dbReference type="GO" id="GO:0008270">
    <property type="term" value="F:zinc ion binding"/>
    <property type="evidence" value="ECO:0007669"/>
    <property type="project" value="UniProtKB-KW"/>
</dbReference>
<accession>A0A6P3FPI6</accession>
<dbReference type="GO" id="GO:0005634">
    <property type="term" value="C:nucleus"/>
    <property type="evidence" value="ECO:0007669"/>
    <property type="project" value="UniProtKB-SubCell"/>
</dbReference>
<dbReference type="SUPFAM" id="SSF47370">
    <property type="entry name" value="Bromodomain"/>
    <property type="match status" value="1"/>
</dbReference>
<keyword evidence="3" id="KW-0479">Metal-binding</keyword>
<dbReference type="SMART" id="SM00249">
    <property type="entry name" value="PHD"/>
    <property type="match status" value="2"/>
</dbReference>
<evidence type="ECO:0000256" key="2">
    <source>
        <dbReference type="ARBA" id="ARBA00022553"/>
    </source>
</evidence>
<evidence type="ECO:0000259" key="18">
    <source>
        <dbReference type="PROSITE" id="PS51805"/>
    </source>
</evidence>
<evidence type="ECO:0000256" key="5">
    <source>
        <dbReference type="ARBA" id="ARBA00022771"/>
    </source>
</evidence>
<feature type="coiled-coil region" evidence="13">
    <location>
        <begin position="515"/>
        <end position="565"/>
    </location>
</feature>
<feature type="compositionally biased region" description="Polar residues" evidence="14">
    <location>
        <begin position="107"/>
        <end position="116"/>
    </location>
</feature>
<evidence type="ECO:0000256" key="13">
    <source>
        <dbReference type="SAM" id="Coils"/>
    </source>
</evidence>
<keyword evidence="19" id="KW-1185">Reference proteome</keyword>
<keyword evidence="6" id="KW-0862">Zinc</keyword>
<dbReference type="GO" id="GO:0006325">
    <property type="term" value="P:chromatin organization"/>
    <property type="evidence" value="ECO:0007669"/>
    <property type="project" value="UniProtKB-KW"/>
</dbReference>
<gene>
    <name evidence="20" type="primary">Brd1</name>
</gene>
<keyword evidence="10" id="KW-0539">Nucleus</keyword>
<dbReference type="PANTHER" id="PTHR13793:SF17">
    <property type="entry name" value="BROMODOMAIN-CONTAINING PROTEIN 1"/>
    <property type="match status" value="1"/>
</dbReference>
<dbReference type="InterPro" id="IPR019542">
    <property type="entry name" value="Enhancer_polycomb-like_N"/>
</dbReference>
<dbReference type="InterPro" id="IPR034732">
    <property type="entry name" value="EPHD"/>
</dbReference>
<evidence type="ECO:0000259" key="16">
    <source>
        <dbReference type="PROSITE" id="PS50016"/>
    </source>
</evidence>
<keyword evidence="13" id="KW-0175">Coiled coil</keyword>
<dbReference type="CDD" id="cd15677">
    <property type="entry name" value="PHD_BRPF2"/>
    <property type="match status" value="1"/>
</dbReference>
<sequence length="1057" mass="119286">MRRKGRCHRGSAARHASSPCSVKHSPTRETLTYAQAQRMVEIEIEGRLHRISIFDPLEIILEDDLTAQEMSECNSNKENSERPPVCLRTKRHKNNRVKKKNEALPSTHGTPASASSLPEPKVRIVEYSPPSAPRRPPMYYKFIEKSAEELDNEVEYDMDEEDYAWLEIINEKRKGDCVSAVSQNMFEFLMDRFEKESYCENQKQGEQQSLIDEDAVCCICMDGECQNSNVILFCDLCNLAVHQECYGVPYIPEGQWLCRHCLQSRARPADCVLCPNKGGAFKKTDDDRWGHVVCALWIPEVGFANTVFIEPIDGVRNIPPARWKLTCYLCKQKGVGACIQCHKANCYTAFHVTCAQKAGLYMKMEPVKELTGGSTTFSVRKTAYCDVHTPAGCTRRPLNIYGDVEMKNGVCRKESSVKTVRATSKVRKKAKKTKKMLAEPCAVLPTVSAPYIPPHRLNRIANQVAIQRKKQFVERAHSYWLLKRLSRNGAPLLRRLQSSLQSQRSTQQRENDEEIKAAKEKLKYWQRLRHDLERARLLIELLRKREKLKREQVKVEQMAMELRLTPLTVLLRSVLEQLQDKDPAKIFAQPVSLKEVPDYLDHIKHPMDFATMRKRLEAQGYRNLRAFEEDFNLIVDNCMKYNAKDTVFYRAAVRLRDQGGVVLRQARRQVDSIGLEEASGMHLPERPAAAPRRPFSWEDVDRLLDPASRAHLGLEEQLRELLDKLDLTCSMKSSGSRSKRAKLLKKEIALLRTKLSQQSQPAPAGPSPGGSEEATAPPGPDVGEEVLPRLETLLQPRKRSRSTCGDSEVEEESPGKRLDTGLTNGFGGSRSEQEPGSGPGRKATPRRRCASESSISSSNSPLCDSSFSTPKCGRGKPALVRRHTLEDRSELISCIENGNYAKAARIAAEVGQSGMWISTDAAASVLEPLKVVWAKCSGYPSYPALIIDPKMPRVPGHHNGVTIPAPPLDVLKVGEHMQTKSEEKLFLVLFFDNKRSWQWLPKSKMAPLGIDETIDKLKMMEGRNSSIRKAVRIAFDRAMNHLSRVHGEPASDLSDID</sequence>
<dbReference type="FunFam" id="3.30.40.10:FF:000008">
    <property type="entry name" value="Bromodomain containing 1, isoform CRA_a"/>
    <property type="match status" value="1"/>
</dbReference>
<dbReference type="OrthoDB" id="20839at2759"/>
<dbReference type="Pfam" id="PF00439">
    <property type="entry name" value="Bromodomain"/>
    <property type="match status" value="1"/>
</dbReference>
<dbReference type="CDD" id="cd05512">
    <property type="entry name" value="Bromo_brd1_like"/>
    <property type="match status" value="1"/>
</dbReference>
<dbReference type="InterPro" id="IPR042004">
    <property type="entry name" value="BRPF2_ePHD"/>
</dbReference>
<evidence type="ECO:0000256" key="9">
    <source>
        <dbReference type="ARBA" id="ARBA00023117"/>
    </source>
</evidence>
<dbReference type="PANTHER" id="PTHR13793">
    <property type="entry name" value="PHD FINGER PROTEINS"/>
    <property type="match status" value="1"/>
</dbReference>
<dbReference type="CDD" id="cd15702">
    <property type="entry name" value="ePHD_BRPF2"/>
    <property type="match status" value="1"/>
</dbReference>
<dbReference type="CTD" id="23774"/>
<dbReference type="FunFam" id="3.30.40.10:FF:000007">
    <property type="entry name" value="Bromodomain containing 1, isoform CRA_b"/>
    <property type="match status" value="1"/>
</dbReference>
<dbReference type="InterPro" id="IPR018359">
    <property type="entry name" value="Bromodomain_CS"/>
</dbReference>
<dbReference type="InterPro" id="IPR001487">
    <property type="entry name" value="Bromodomain"/>
</dbReference>
<proteinExistence type="predicted"/>
<evidence type="ECO:0000256" key="6">
    <source>
        <dbReference type="ARBA" id="ARBA00022833"/>
    </source>
</evidence>
<keyword evidence="2" id="KW-0597">Phosphoprotein</keyword>
<comment type="subcellular location">
    <subcellularLocation>
        <location evidence="1">Nucleus</location>
    </subcellularLocation>
</comment>
<dbReference type="InterPro" id="IPR036427">
    <property type="entry name" value="Bromodomain-like_sf"/>
</dbReference>
<reference evidence="20" key="1">
    <citation type="submission" date="2025-08" db="UniProtKB">
        <authorList>
            <consortium name="RefSeq"/>
        </authorList>
    </citation>
    <scope>IDENTIFICATION</scope>
</reference>
<dbReference type="Pfam" id="PF13831">
    <property type="entry name" value="PHD_2"/>
    <property type="match status" value="1"/>
</dbReference>
<dbReference type="PROSITE" id="PS50014">
    <property type="entry name" value="BROMODOMAIN_2"/>
    <property type="match status" value="1"/>
</dbReference>
<keyword evidence="8" id="KW-0007">Acetylation</keyword>
<dbReference type="Gene3D" id="1.20.920.10">
    <property type="entry name" value="Bromodomain-like"/>
    <property type="match status" value="1"/>
</dbReference>
<dbReference type="AlphaFoldDB" id="A0A6P3FPI6"/>
<dbReference type="InterPro" id="IPR042009">
    <property type="entry name" value="BRPF2_PHD"/>
</dbReference>
<dbReference type="InterPro" id="IPR050701">
    <property type="entry name" value="Histone_Mod_Regulator"/>
</dbReference>
<dbReference type="PROSITE" id="PS01359">
    <property type="entry name" value="ZF_PHD_1"/>
    <property type="match status" value="1"/>
</dbReference>
<keyword evidence="4" id="KW-0677">Repeat</keyword>
<dbReference type="SUPFAM" id="SSF57903">
    <property type="entry name" value="FYVE/PHD zinc finger"/>
    <property type="match status" value="1"/>
</dbReference>
<dbReference type="PROSITE" id="PS50812">
    <property type="entry name" value="PWWP"/>
    <property type="match status" value="1"/>
</dbReference>
<dbReference type="CDD" id="cd20157">
    <property type="entry name" value="PWWP_BRPF2"/>
    <property type="match status" value="1"/>
</dbReference>
<dbReference type="FunFam" id="1.20.920.10:FF:000007">
    <property type="entry name" value="Bromodomain-containing protein 1"/>
    <property type="match status" value="1"/>
</dbReference>
<feature type="compositionally biased region" description="Basic residues" evidence="14">
    <location>
        <begin position="1"/>
        <end position="12"/>
    </location>
</feature>
<dbReference type="InterPro" id="IPR013083">
    <property type="entry name" value="Znf_RING/FYVE/PHD"/>
</dbReference>
<dbReference type="GO" id="GO:0006357">
    <property type="term" value="P:regulation of transcription by RNA polymerase II"/>
    <property type="evidence" value="ECO:0007669"/>
    <property type="project" value="TreeGrafter"/>
</dbReference>
<evidence type="ECO:0000313" key="19">
    <source>
        <dbReference type="Proteomes" id="UP000515203"/>
    </source>
</evidence>
<dbReference type="Proteomes" id="UP000515203">
    <property type="component" value="Unplaced"/>
</dbReference>
<dbReference type="InterPro" id="IPR001965">
    <property type="entry name" value="Znf_PHD"/>
</dbReference>
<evidence type="ECO:0000256" key="8">
    <source>
        <dbReference type="ARBA" id="ARBA00022990"/>
    </source>
</evidence>
<keyword evidence="5 12" id="KW-0863">Zinc-finger</keyword>
<evidence type="ECO:0000256" key="1">
    <source>
        <dbReference type="ARBA" id="ARBA00004123"/>
    </source>
</evidence>